<dbReference type="InterPro" id="IPR050258">
    <property type="entry name" value="Leguminous_Lectin"/>
</dbReference>
<comment type="similarity">
    <text evidence="1">Belongs to the leguminous lectin family.</text>
</comment>
<dbReference type="PROSITE" id="PS00307">
    <property type="entry name" value="LECTIN_LEGUME_BETA"/>
    <property type="match status" value="1"/>
</dbReference>
<evidence type="ECO:0000256" key="1">
    <source>
        <dbReference type="ARBA" id="ARBA00007606"/>
    </source>
</evidence>
<proteinExistence type="inferred from homology"/>
<dbReference type="InterPro" id="IPR016363">
    <property type="entry name" value="L-lectin"/>
</dbReference>
<accession>A0AAQ3U045</accession>
<sequence length="255" mass="27655">MAMAMSKKTGGNSIVLLLSLVYLLWLPHVTSLSFDYNFSNLTTPDAINYTGDATAAGDRIDLTRDANWSTGWVSNGQPLRLWDDSTGMVASFTSNFTFAIKANSSPQGDGMAFFVRPYNWSLPPQDSREGFLGLVNNPNNSANTYFPPTVGVEFDTNRNMWDPTNTVNHVGVDVNSITSAVYTALPDGCFNGTMSAWVKYDASSKNLSVTLGFNDLPQLGLYNVSATVDLVKDAGLPHDVAVGFSGATRNLTERH</sequence>
<keyword evidence="2" id="KW-0430">Lectin</keyword>
<dbReference type="InterPro" id="IPR013320">
    <property type="entry name" value="ConA-like_dom_sf"/>
</dbReference>
<dbReference type="PIRSF" id="PIRSF002690">
    <property type="entry name" value="L-type_lectin_plant"/>
    <property type="match status" value="1"/>
</dbReference>
<keyword evidence="3" id="KW-0732">Signal</keyword>
<dbReference type="PANTHER" id="PTHR32401">
    <property type="entry name" value="CONCANAVALIN A-LIKE LECTIN FAMILY PROTEIN"/>
    <property type="match status" value="1"/>
</dbReference>
<dbReference type="SUPFAM" id="SSF49899">
    <property type="entry name" value="Concanavalin A-like lectins/glucanases"/>
    <property type="match status" value="1"/>
</dbReference>
<dbReference type="Pfam" id="PF00139">
    <property type="entry name" value="Lectin_legB"/>
    <property type="match status" value="1"/>
</dbReference>
<dbReference type="EMBL" id="CP144751">
    <property type="protein sequence ID" value="WVZ83160.1"/>
    <property type="molecule type" value="Genomic_DNA"/>
</dbReference>
<protein>
    <recommendedName>
        <fullName evidence="4">Legume lectin domain-containing protein</fullName>
    </recommendedName>
</protein>
<dbReference type="Proteomes" id="UP001341281">
    <property type="component" value="Chromosome 07"/>
</dbReference>
<feature type="signal peptide" evidence="3">
    <location>
        <begin position="1"/>
        <end position="31"/>
    </location>
</feature>
<reference evidence="5 6" key="1">
    <citation type="submission" date="2024-02" db="EMBL/GenBank/DDBJ databases">
        <title>High-quality chromosome-scale genome assembly of Pensacola bahiagrass (Paspalum notatum Flugge var. saurae).</title>
        <authorList>
            <person name="Vega J.M."/>
            <person name="Podio M."/>
            <person name="Orjuela J."/>
            <person name="Siena L.A."/>
            <person name="Pessino S.C."/>
            <person name="Combes M.C."/>
            <person name="Mariac C."/>
            <person name="Albertini E."/>
            <person name="Pupilli F."/>
            <person name="Ortiz J.P.A."/>
            <person name="Leblanc O."/>
        </authorList>
    </citation>
    <scope>NUCLEOTIDE SEQUENCE [LARGE SCALE GENOMIC DNA]</scope>
    <source>
        <strain evidence="5">R1</strain>
        <tissue evidence="5">Leaf</tissue>
    </source>
</reference>
<feature type="domain" description="Legume lectin" evidence="4">
    <location>
        <begin position="35"/>
        <end position="255"/>
    </location>
</feature>
<dbReference type="Gene3D" id="2.60.120.200">
    <property type="match status" value="1"/>
</dbReference>
<organism evidence="5 6">
    <name type="scientific">Paspalum notatum var. saurae</name>
    <dbReference type="NCBI Taxonomy" id="547442"/>
    <lineage>
        <taxon>Eukaryota</taxon>
        <taxon>Viridiplantae</taxon>
        <taxon>Streptophyta</taxon>
        <taxon>Embryophyta</taxon>
        <taxon>Tracheophyta</taxon>
        <taxon>Spermatophyta</taxon>
        <taxon>Magnoliopsida</taxon>
        <taxon>Liliopsida</taxon>
        <taxon>Poales</taxon>
        <taxon>Poaceae</taxon>
        <taxon>PACMAD clade</taxon>
        <taxon>Panicoideae</taxon>
        <taxon>Andropogonodae</taxon>
        <taxon>Paspaleae</taxon>
        <taxon>Paspalinae</taxon>
        <taxon>Paspalum</taxon>
    </lineage>
</organism>
<keyword evidence="6" id="KW-1185">Reference proteome</keyword>
<dbReference type="AlphaFoldDB" id="A0AAQ3U045"/>
<dbReference type="InterPro" id="IPR001220">
    <property type="entry name" value="Legume_lectin_dom"/>
</dbReference>
<feature type="chain" id="PRO_5042823791" description="Legume lectin domain-containing protein" evidence="3">
    <location>
        <begin position="32"/>
        <end position="255"/>
    </location>
</feature>
<dbReference type="InterPro" id="IPR019825">
    <property type="entry name" value="Lectin_legB_Mn/Ca_BS"/>
</dbReference>
<evidence type="ECO:0000313" key="6">
    <source>
        <dbReference type="Proteomes" id="UP001341281"/>
    </source>
</evidence>
<name>A0AAQ3U045_PASNO</name>
<dbReference type="PANTHER" id="PTHR32401:SF57">
    <property type="entry name" value="OS08G0334300 PROTEIN"/>
    <property type="match status" value="1"/>
</dbReference>
<evidence type="ECO:0000256" key="3">
    <source>
        <dbReference type="SAM" id="SignalP"/>
    </source>
</evidence>
<dbReference type="CDD" id="cd06899">
    <property type="entry name" value="lectin_legume_LecRK_Arcelin_ConA"/>
    <property type="match status" value="1"/>
</dbReference>
<evidence type="ECO:0000313" key="5">
    <source>
        <dbReference type="EMBL" id="WVZ83160.1"/>
    </source>
</evidence>
<gene>
    <name evidence="5" type="ORF">U9M48_030333</name>
</gene>
<evidence type="ECO:0000256" key="2">
    <source>
        <dbReference type="ARBA" id="ARBA00022734"/>
    </source>
</evidence>
<evidence type="ECO:0000259" key="4">
    <source>
        <dbReference type="Pfam" id="PF00139"/>
    </source>
</evidence>
<dbReference type="GO" id="GO:0030246">
    <property type="term" value="F:carbohydrate binding"/>
    <property type="evidence" value="ECO:0007669"/>
    <property type="project" value="UniProtKB-KW"/>
</dbReference>